<organism evidence="1 2">
    <name type="scientific">Neofusicoccum parvum</name>
    <dbReference type="NCBI Taxonomy" id="310453"/>
    <lineage>
        <taxon>Eukaryota</taxon>
        <taxon>Fungi</taxon>
        <taxon>Dikarya</taxon>
        <taxon>Ascomycota</taxon>
        <taxon>Pezizomycotina</taxon>
        <taxon>Dothideomycetes</taxon>
        <taxon>Dothideomycetes incertae sedis</taxon>
        <taxon>Botryosphaeriales</taxon>
        <taxon>Botryosphaeriaceae</taxon>
        <taxon>Neofusicoccum</taxon>
    </lineage>
</organism>
<dbReference type="EMBL" id="BSXG01000005">
    <property type="protein sequence ID" value="GME22982.1"/>
    <property type="molecule type" value="Genomic_DNA"/>
</dbReference>
<evidence type="ECO:0000313" key="1">
    <source>
        <dbReference type="EMBL" id="GME22982.1"/>
    </source>
</evidence>
<accession>A0ACB5RR33</accession>
<evidence type="ECO:0000313" key="2">
    <source>
        <dbReference type="Proteomes" id="UP001165186"/>
    </source>
</evidence>
<comment type="caution">
    <text evidence="1">The sequence shown here is derived from an EMBL/GenBank/DDBJ whole genome shotgun (WGS) entry which is preliminary data.</text>
</comment>
<proteinExistence type="predicted"/>
<sequence>MKPTAALLSALSLLATAVTAYDYIDFPTSITCPGVAPIKQSKLEWAARRAKEADTPYEEHASNLASGKCVTKALPYYIYDVGEGGVAVGVAYDKSKRILYYCLHTDPTFSCTEQFVDPKKMKGRALV</sequence>
<dbReference type="Proteomes" id="UP001165186">
    <property type="component" value="Unassembled WGS sequence"/>
</dbReference>
<gene>
    <name evidence="1" type="primary">g9235</name>
    <name evidence="1" type="ORF">NpPPO83_00009235</name>
</gene>
<name>A0ACB5RR33_9PEZI</name>
<reference evidence="1" key="1">
    <citation type="submission" date="2024-09" db="EMBL/GenBank/DDBJ databases">
        <title>Draft Genome Sequences of Neofusicoccum parvum.</title>
        <authorList>
            <person name="Ashida A."/>
            <person name="Camagna M."/>
            <person name="Tanaka A."/>
            <person name="Takemoto D."/>
        </authorList>
    </citation>
    <scope>NUCLEOTIDE SEQUENCE</scope>
    <source>
        <strain evidence="1">PPO83</strain>
    </source>
</reference>
<protein>
    <submittedName>
        <fullName evidence="1">Uncharacterized protein</fullName>
    </submittedName>
</protein>
<keyword evidence="2" id="KW-1185">Reference proteome</keyword>